<feature type="domain" description="F-box" evidence="2">
    <location>
        <begin position="112"/>
        <end position="152"/>
    </location>
</feature>
<dbReference type="InterPro" id="IPR001810">
    <property type="entry name" value="F-box_dom"/>
</dbReference>
<sequence length="405" mass="44754">MEERSDNDGVESDRNDGGGGREGLRPRRSRGDDGGDEDNDGDGGGCGDDGGDDVGSDSDEDYDGDGDSDENDCGDAVGNGTGGLGATSSIKASLFRRWRIDPAGGNGVYEEDLWIEVAKYLDGRDLVQLALTNRWFYRLILEESVWKYACIRDLHVPSPHHVSFNWLQLYASAFDWMRIGAFFFETPSAVLTEKLALPSKLTELSENHERDIQLSGTCILTDIRTGIWIAEFGSKPLKVVGSWGGEGLHQIRYVLRDTFARDKGIICVDFQLVRCPVCNLHTCEGTMQILDVRHLELFLEEGFRNGSWEFDELGSHRIEKPSKSAAGGVFDYSHVYSSCTAGLLDTSRWLGESGDWQPKARLSTHAVAVSTNLQPNDGLNVRFQAMRSKGSDEKVVSIRISQQLI</sequence>
<name>A0ABR2M0Z3_9ASPA</name>
<evidence type="ECO:0000256" key="1">
    <source>
        <dbReference type="SAM" id="MobiDB-lite"/>
    </source>
</evidence>
<reference evidence="3 4" key="1">
    <citation type="journal article" date="2022" name="Nat. Plants">
        <title>Genomes of leafy and leafless Platanthera orchids illuminate the evolution of mycoheterotrophy.</title>
        <authorList>
            <person name="Li M.H."/>
            <person name="Liu K.W."/>
            <person name="Li Z."/>
            <person name="Lu H.C."/>
            <person name="Ye Q.L."/>
            <person name="Zhang D."/>
            <person name="Wang J.Y."/>
            <person name="Li Y.F."/>
            <person name="Zhong Z.M."/>
            <person name="Liu X."/>
            <person name="Yu X."/>
            <person name="Liu D.K."/>
            <person name="Tu X.D."/>
            <person name="Liu B."/>
            <person name="Hao Y."/>
            <person name="Liao X.Y."/>
            <person name="Jiang Y.T."/>
            <person name="Sun W.H."/>
            <person name="Chen J."/>
            <person name="Chen Y.Q."/>
            <person name="Ai Y."/>
            <person name="Zhai J.W."/>
            <person name="Wu S.S."/>
            <person name="Zhou Z."/>
            <person name="Hsiao Y.Y."/>
            <person name="Wu W.L."/>
            <person name="Chen Y.Y."/>
            <person name="Lin Y.F."/>
            <person name="Hsu J.L."/>
            <person name="Li C.Y."/>
            <person name="Wang Z.W."/>
            <person name="Zhao X."/>
            <person name="Zhong W.Y."/>
            <person name="Ma X.K."/>
            <person name="Ma L."/>
            <person name="Huang J."/>
            <person name="Chen G.Z."/>
            <person name="Huang M.Z."/>
            <person name="Huang L."/>
            <person name="Peng D.H."/>
            <person name="Luo Y.B."/>
            <person name="Zou S.Q."/>
            <person name="Chen S.P."/>
            <person name="Lan S."/>
            <person name="Tsai W.C."/>
            <person name="Van de Peer Y."/>
            <person name="Liu Z.J."/>
        </authorList>
    </citation>
    <scope>NUCLEOTIDE SEQUENCE [LARGE SCALE GENOMIC DNA]</scope>
    <source>
        <strain evidence="3">Lor288</strain>
    </source>
</reference>
<protein>
    <submittedName>
        <fullName evidence="3">F-box protein</fullName>
    </submittedName>
</protein>
<feature type="compositionally biased region" description="Basic and acidic residues" evidence="1">
    <location>
        <begin position="1"/>
        <end position="16"/>
    </location>
</feature>
<evidence type="ECO:0000259" key="2">
    <source>
        <dbReference type="Pfam" id="PF12937"/>
    </source>
</evidence>
<dbReference type="Pfam" id="PF12937">
    <property type="entry name" value="F-box-like"/>
    <property type="match status" value="1"/>
</dbReference>
<proteinExistence type="predicted"/>
<dbReference type="Gene3D" id="1.20.1280.50">
    <property type="match status" value="1"/>
</dbReference>
<evidence type="ECO:0000313" key="3">
    <source>
        <dbReference type="EMBL" id="KAK8956153.1"/>
    </source>
</evidence>
<gene>
    <name evidence="3" type="primary">RMF</name>
    <name evidence="3" type="ORF">KSP40_PGU018674</name>
</gene>
<dbReference type="EMBL" id="JBBWWR010000013">
    <property type="protein sequence ID" value="KAK8956153.1"/>
    <property type="molecule type" value="Genomic_DNA"/>
</dbReference>
<dbReference type="InterPro" id="IPR036047">
    <property type="entry name" value="F-box-like_dom_sf"/>
</dbReference>
<dbReference type="PANTHER" id="PTHR47149:SF1">
    <property type="entry name" value="F-BOX PROTEIN RMF"/>
    <property type="match status" value="1"/>
</dbReference>
<keyword evidence="4" id="KW-1185">Reference proteome</keyword>
<feature type="region of interest" description="Disordered" evidence="1">
    <location>
        <begin position="1"/>
        <end position="81"/>
    </location>
</feature>
<dbReference type="PANTHER" id="PTHR47149">
    <property type="entry name" value="F-BOX PROTEIN RMF"/>
    <property type="match status" value="1"/>
</dbReference>
<comment type="caution">
    <text evidence="3">The sequence shown here is derived from an EMBL/GenBank/DDBJ whole genome shotgun (WGS) entry which is preliminary data.</text>
</comment>
<evidence type="ECO:0000313" key="4">
    <source>
        <dbReference type="Proteomes" id="UP001412067"/>
    </source>
</evidence>
<accession>A0ABR2M0Z3</accession>
<organism evidence="3 4">
    <name type="scientific">Platanthera guangdongensis</name>
    <dbReference type="NCBI Taxonomy" id="2320717"/>
    <lineage>
        <taxon>Eukaryota</taxon>
        <taxon>Viridiplantae</taxon>
        <taxon>Streptophyta</taxon>
        <taxon>Embryophyta</taxon>
        <taxon>Tracheophyta</taxon>
        <taxon>Spermatophyta</taxon>
        <taxon>Magnoliopsida</taxon>
        <taxon>Liliopsida</taxon>
        <taxon>Asparagales</taxon>
        <taxon>Orchidaceae</taxon>
        <taxon>Orchidoideae</taxon>
        <taxon>Orchideae</taxon>
        <taxon>Orchidinae</taxon>
        <taxon>Platanthera</taxon>
    </lineage>
</organism>
<feature type="compositionally biased region" description="Basic and acidic residues" evidence="1">
    <location>
        <begin position="22"/>
        <end position="33"/>
    </location>
</feature>
<dbReference type="SUPFAM" id="SSF81383">
    <property type="entry name" value="F-box domain"/>
    <property type="match status" value="1"/>
</dbReference>
<feature type="compositionally biased region" description="Acidic residues" evidence="1">
    <location>
        <begin position="49"/>
        <end position="73"/>
    </location>
</feature>
<dbReference type="Proteomes" id="UP001412067">
    <property type="component" value="Unassembled WGS sequence"/>
</dbReference>